<gene>
    <name evidence="2" type="ORF">ACFFH4_18455</name>
</gene>
<keyword evidence="3" id="KW-1185">Reference proteome</keyword>
<proteinExistence type="predicted"/>
<protein>
    <submittedName>
        <fullName evidence="2">Uncharacterized protein</fullName>
    </submittedName>
</protein>
<dbReference type="Proteomes" id="UP001589833">
    <property type="component" value="Unassembled WGS sequence"/>
</dbReference>
<reference evidence="2 3" key="1">
    <citation type="submission" date="2024-09" db="EMBL/GenBank/DDBJ databases">
        <authorList>
            <person name="Sun Q."/>
            <person name="Mori K."/>
        </authorList>
    </citation>
    <scope>NUCLEOTIDE SEQUENCE [LARGE SCALE GENOMIC DNA]</scope>
    <source>
        <strain evidence="2 3">NCAIM B.02301</strain>
    </source>
</reference>
<organism evidence="2 3">
    <name type="scientific">Halalkalibacter alkalisediminis</name>
    <dbReference type="NCBI Taxonomy" id="935616"/>
    <lineage>
        <taxon>Bacteria</taxon>
        <taxon>Bacillati</taxon>
        <taxon>Bacillota</taxon>
        <taxon>Bacilli</taxon>
        <taxon>Bacillales</taxon>
        <taxon>Bacillaceae</taxon>
        <taxon>Halalkalibacter</taxon>
    </lineage>
</organism>
<evidence type="ECO:0000313" key="3">
    <source>
        <dbReference type="Proteomes" id="UP001589833"/>
    </source>
</evidence>
<evidence type="ECO:0000256" key="1">
    <source>
        <dbReference type="SAM" id="MobiDB-lite"/>
    </source>
</evidence>
<accession>A0ABV6NJR8</accession>
<name>A0ABV6NJR8_9BACI</name>
<feature type="region of interest" description="Disordered" evidence="1">
    <location>
        <begin position="1"/>
        <end position="32"/>
    </location>
</feature>
<evidence type="ECO:0000313" key="2">
    <source>
        <dbReference type="EMBL" id="MFC0560934.1"/>
    </source>
</evidence>
<dbReference type="EMBL" id="JBHLTR010000050">
    <property type="protein sequence ID" value="MFC0560934.1"/>
    <property type="molecule type" value="Genomic_DNA"/>
</dbReference>
<feature type="compositionally biased region" description="Polar residues" evidence="1">
    <location>
        <begin position="1"/>
        <end position="17"/>
    </location>
</feature>
<comment type="caution">
    <text evidence="2">The sequence shown here is derived from an EMBL/GenBank/DDBJ whole genome shotgun (WGS) entry which is preliminary data.</text>
</comment>
<dbReference type="RefSeq" id="WP_273847757.1">
    <property type="nucleotide sequence ID" value="NZ_JAQQWT010000033.1"/>
</dbReference>
<sequence length="43" mass="5099">MDTQKYGNKQSNETSQSYEKKTKDSFPQNASDPFFICCYFNNY</sequence>